<keyword evidence="2" id="KW-1185">Reference proteome</keyword>
<organism evidence="1 2">
    <name type="scientific">Secundilactobacillus similis DSM 23365 = JCM 2765</name>
    <dbReference type="NCBI Taxonomy" id="1423804"/>
    <lineage>
        <taxon>Bacteria</taxon>
        <taxon>Bacillati</taxon>
        <taxon>Bacillota</taxon>
        <taxon>Bacilli</taxon>
        <taxon>Lactobacillales</taxon>
        <taxon>Lactobacillaceae</taxon>
        <taxon>Secundilactobacillus</taxon>
    </lineage>
</organism>
<comment type="caution">
    <text evidence="1">The sequence shown here is derived from an EMBL/GenBank/DDBJ whole genome shotgun (WGS) entry which is preliminary data.</text>
</comment>
<accession>A0A0R2F775</accession>
<dbReference type="STRING" id="1423804.FD14_GL001424"/>
<dbReference type="RefSeq" id="WP_156405745.1">
    <property type="nucleotide sequence ID" value="NZ_AYZM01000131.1"/>
</dbReference>
<sequence length="148" mass="17270">MLNKTKHGRRWFTKQIMWWTCGYIEIDSDMPRNYFDPVYDCFYFWMGPTFMGIAFPNLLNDGEIIMASQDFLLDSEADKPLVEQNILSLKPEFQDAARQAVEDGNYFWVVGFDDNHCETLGKTGMIAVTKRVAEQMDARLYQPLEDLS</sequence>
<evidence type="ECO:0000313" key="1">
    <source>
        <dbReference type="EMBL" id="KRN20637.1"/>
    </source>
</evidence>
<dbReference type="Proteomes" id="UP000051442">
    <property type="component" value="Unassembled WGS sequence"/>
</dbReference>
<dbReference type="PATRIC" id="fig|1423804.4.peg.1541"/>
<protein>
    <submittedName>
        <fullName evidence="1">Uncharacterized protein</fullName>
    </submittedName>
</protein>
<proteinExistence type="predicted"/>
<evidence type="ECO:0000313" key="2">
    <source>
        <dbReference type="Proteomes" id="UP000051442"/>
    </source>
</evidence>
<dbReference type="OrthoDB" id="9803416at2"/>
<dbReference type="AlphaFoldDB" id="A0A0R2F775"/>
<dbReference type="EMBL" id="AYZM01000131">
    <property type="protein sequence ID" value="KRN20637.1"/>
    <property type="molecule type" value="Genomic_DNA"/>
</dbReference>
<name>A0A0R2F775_9LACO</name>
<gene>
    <name evidence="1" type="ORF">FD14_GL001424</name>
</gene>
<reference evidence="1 2" key="1">
    <citation type="journal article" date="2015" name="Genome Announc.">
        <title>Expanding the biotechnology potential of lactobacilli through comparative genomics of 213 strains and associated genera.</title>
        <authorList>
            <person name="Sun Z."/>
            <person name="Harris H.M."/>
            <person name="McCann A."/>
            <person name="Guo C."/>
            <person name="Argimon S."/>
            <person name="Zhang W."/>
            <person name="Yang X."/>
            <person name="Jeffery I.B."/>
            <person name="Cooney J.C."/>
            <person name="Kagawa T.F."/>
            <person name="Liu W."/>
            <person name="Song Y."/>
            <person name="Salvetti E."/>
            <person name="Wrobel A."/>
            <person name="Rasinkangas P."/>
            <person name="Parkhill J."/>
            <person name="Rea M.C."/>
            <person name="O'Sullivan O."/>
            <person name="Ritari J."/>
            <person name="Douillard F.P."/>
            <person name="Paul Ross R."/>
            <person name="Yang R."/>
            <person name="Briner A.E."/>
            <person name="Felis G.E."/>
            <person name="de Vos W.M."/>
            <person name="Barrangou R."/>
            <person name="Klaenhammer T.R."/>
            <person name="Caufield P.W."/>
            <person name="Cui Y."/>
            <person name="Zhang H."/>
            <person name="O'Toole P.W."/>
        </authorList>
    </citation>
    <scope>NUCLEOTIDE SEQUENCE [LARGE SCALE GENOMIC DNA]</scope>
    <source>
        <strain evidence="1 2">DSM 23365</strain>
    </source>
</reference>